<proteinExistence type="predicted"/>
<dbReference type="GO" id="GO:0016791">
    <property type="term" value="F:phosphatase activity"/>
    <property type="evidence" value="ECO:0007669"/>
    <property type="project" value="TreeGrafter"/>
</dbReference>
<dbReference type="AlphaFoldDB" id="A0A562T1X5"/>
<dbReference type="PIRSF" id="PIRSF000709">
    <property type="entry name" value="6PFK_2-Ptase"/>
    <property type="match status" value="1"/>
</dbReference>
<feature type="active site" description="Proton donor/acceptor" evidence="1">
    <location>
        <position position="106"/>
    </location>
</feature>
<reference evidence="3 4" key="1">
    <citation type="submission" date="2019-07" db="EMBL/GenBank/DDBJ databases">
        <title>Genomic Encyclopedia of Archaeal and Bacterial Type Strains, Phase II (KMG-II): from individual species to whole genera.</title>
        <authorList>
            <person name="Goeker M."/>
        </authorList>
    </citation>
    <scope>NUCLEOTIDE SEQUENCE [LARGE SCALE GENOMIC DNA]</scope>
    <source>
        <strain evidence="3 4">ATCC BAA-252</strain>
    </source>
</reference>
<dbReference type="CDD" id="cd07067">
    <property type="entry name" value="HP_PGM_like"/>
    <property type="match status" value="1"/>
</dbReference>
<evidence type="ECO:0000313" key="3">
    <source>
        <dbReference type="EMBL" id="TWI87707.1"/>
    </source>
</evidence>
<dbReference type="Gene3D" id="3.40.50.1240">
    <property type="entry name" value="Phosphoglycerate mutase-like"/>
    <property type="match status" value="1"/>
</dbReference>
<evidence type="ECO:0000256" key="1">
    <source>
        <dbReference type="PIRSR" id="PIRSR613078-1"/>
    </source>
</evidence>
<gene>
    <name evidence="3" type="ORF">JM93_02276</name>
</gene>
<comment type="caution">
    <text evidence="3">The sequence shown here is derived from an EMBL/GenBank/DDBJ whole genome shotgun (WGS) entry which is preliminary data.</text>
</comment>
<keyword evidence="4" id="KW-1185">Reference proteome</keyword>
<organism evidence="3 4">
    <name type="scientific">Roseibium hamelinense</name>
    <dbReference type="NCBI Taxonomy" id="150831"/>
    <lineage>
        <taxon>Bacteria</taxon>
        <taxon>Pseudomonadati</taxon>
        <taxon>Pseudomonadota</taxon>
        <taxon>Alphaproteobacteria</taxon>
        <taxon>Hyphomicrobiales</taxon>
        <taxon>Stappiaceae</taxon>
        <taxon>Roseibium</taxon>
    </lineage>
</organism>
<feature type="binding site" evidence="2">
    <location>
        <position position="79"/>
    </location>
    <ligand>
        <name>substrate</name>
    </ligand>
</feature>
<dbReference type="EMBL" id="VLLF01000004">
    <property type="protein sequence ID" value="TWI87707.1"/>
    <property type="molecule type" value="Genomic_DNA"/>
</dbReference>
<evidence type="ECO:0000313" key="4">
    <source>
        <dbReference type="Proteomes" id="UP000320593"/>
    </source>
</evidence>
<feature type="active site" description="Tele-phosphohistidine intermediate" evidence="1">
    <location>
        <position position="22"/>
    </location>
</feature>
<evidence type="ECO:0000256" key="2">
    <source>
        <dbReference type="PIRSR" id="PIRSR613078-2"/>
    </source>
</evidence>
<dbReference type="PANTHER" id="PTHR48100">
    <property type="entry name" value="BROAD-SPECIFICITY PHOSPHATASE YOR283W-RELATED"/>
    <property type="match status" value="1"/>
</dbReference>
<dbReference type="InterPro" id="IPR029033">
    <property type="entry name" value="His_PPase_superfam"/>
</dbReference>
<dbReference type="SUPFAM" id="SSF53254">
    <property type="entry name" value="Phosphoglycerate mutase-like"/>
    <property type="match status" value="1"/>
</dbReference>
<dbReference type="InterPro" id="IPR013078">
    <property type="entry name" value="His_Pase_superF_clade-1"/>
</dbReference>
<accession>A0A562T1X5</accession>
<feature type="binding site" evidence="2">
    <location>
        <begin position="21"/>
        <end position="28"/>
    </location>
    <ligand>
        <name>substrate</name>
    </ligand>
</feature>
<protein>
    <submittedName>
        <fullName evidence="3">Putative phosphoglycerate mutase</fullName>
    </submittedName>
</protein>
<dbReference type="InterPro" id="IPR050275">
    <property type="entry name" value="PGM_Phosphatase"/>
</dbReference>
<dbReference type="GO" id="GO:0005737">
    <property type="term" value="C:cytoplasm"/>
    <property type="evidence" value="ECO:0007669"/>
    <property type="project" value="TreeGrafter"/>
</dbReference>
<dbReference type="RefSeq" id="WP_145343254.1">
    <property type="nucleotide sequence ID" value="NZ_SMLY01000050.1"/>
</dbReference>
<name>A0A562T1X5_9HYPH</name>
<sequence>MTAPVSRLKPLEISARLIFVRHGQTDWNAEGRMQGQKEIPLNATGREQACSNGRRLKDFFEKNGLTASMFRFVASPMDRTRRTMELLRENMGLDPQAYTTEPRLKELTFGAWEGFTIPELAEQTPELVEQRRIDKWAFVPPGGGESYEMLAKRIGGWLESFEEQSVVVAHGGVFRVLRGHLEGLATSDIPKLDVPQDRVFVWYHSQMEWV</sequence>
<dbReference type="SMART" id="SM00855">
    <property type="entry name" value="PGAM"/>
    <property type="match status" value="1"/>
</dbReference>
<dbReference type="Proteomes" id="UP000320593">
    <property type="component" value="Unassembled WGS sequence"/>
</dbReference>
<dbReference type="OrthoDB" id="9781415at2"/>
<dbReference type="PANTHER" id="PTHR48100:SF59">
    <property type="entry name" value="ADENOSYLCOBALAMIN_ALPHA-RIBAZOLE PHOSPHATASE"/>
    <property type="match status" value="1"/>
</dbReference>
<dbReference type="Pfam" id="PF00300">
    <property type="entry name" value="His_Phos_1"/>
    <property type="match status" value="1"/>
</dbReference>